<feature type="region of interest" description="Disordered" evidence="1">
    <location>
        <begin position="63"/>
        <end position="102"/>
    </location>
</feature>
<keyword evidence="3" id="KW-1185">Reference proteome</keyword>
<dbReference type="Proteomes" id="UP000268233">
    <property type="component" value="Unassembled WGS sequence"/>
</dbReference>
<organism evidence="2 3">
    <name type="scientific">Haloarcula quadrata</name>
    <dbReference type="NCBI Taxonomy" id="182779"/>
    <lineage>
        <taxon>Archaea</taxon>
        <taxon>Methanobacteriati</taxon>
        <taxon>Methanobacteriota</taxon>
        <taxon>Stenosarchaea group</taxon>
        <taxon>Halobacteria</taxon>
        <taxon>Halobacteriales</taxon>
        <taxon>Haloarculaceae</taxon>
        <taxon>Haloarcula</taxon>
    </lineage>
</organism>
<accession>A0A495QR38</accession>
<evidence type="ECO:0000256" key="1">
    <source>
        <dbReference type="SAM" id="MobiDB-lite"/>
    </source>
</evidence>
<comment type="caution">
    <text evidence="2">The sequence shown here is derived from an EMBL/GenBank/DDBJ whole genome shotgun (WGS) entry which is preliminary data.</text>
</comment>
<gene>
    <name evidence="2" type="ORF">BDK61_4590</name>
</gene>
<reference evidence="2 3" key="1">
    <citation type="submission" date="2018-10" db="EMBL/GenBank/DDBJ databases">
        <title>Genomic Encyclopedia of Archaeal and Bacterial Type Strains, Phase II (KMG-II): from individual species to whole genera.</title>
        <authorList>
            <person name="Goeker M."/>
        </authorList>
    </citation>
    <scope>NUCLEOTIDE SEQUENCE [LARGE SCALE GENOMIC DNA]</scope>
    <source>
        <strain evidence="2 3">DSM 11927</strain>
    </source>
</reference>
<feature type="compositionally biased region" description="Basic and acidic residues" evidence="1">
    <location>
        <begin position="88"/>
        <end position="101"/>
    </location>
</feature>
<sequence>MCVQQVSPTNRPDSQQPIHLVCEGVGSTHPVYVATTRPAVVACHLFPSECGRADDLIVYNNPKSMKSQTNDTTMAASGLDDQSVAVSSDDKDEQREDKDYLDGLVDVADERVVAGLDHDP</sequence>
<evidence type="ECO:0000313" key="2">
    <source>
        <dbReference type="EMBL" id="RKS75965.1"/>
    </source>
</evidence>
<dbReference type="EMBL" id="RBWW01000003">
    <property type="protein sequence ID" value="RKS75965.1"/>
    <property type="molecule type" value="Genomic_DNA"/>
</dbReference>
<proteinExistence type="predicted"/>
<dbReference type="AlphaFoldDB" id="A0A495QR38"/>
<evidence type="ECO:0000313" key="3">
    <source>
        <dbReference type="Proteomes" id="UP000268233"/>
    </source>
</evidence>
<name>A0A495QR38_9EURY</name>
<feature type="compositionally biased region" description="Polar residues" evidence="1">
    <location>
        <begin position="63"/>
        <end position="75"/>
    </location>
</feature>
<protein>
    <submittedName>
        <fullName evidence="2">Uncharacterized protein</fullName>
    </submittedName>
</protein>